<name>A0ABT5L8W6_9MOLU</name>
<feature type="transmembrane region" description="Helical" evidence="1">
    <location>
        <begin position="57"/>
        <end position="76"/>
    </location>
</feature>
<sequence length="275" mass="33545">MIKKKLIKKRKKIYSLFTTFNFKAKIYFLFLFLLTFYTFVIDIIKYVNEENYFVGRFLYYFTIQTIFSILLILLSFFLKIKNKKKYSIFIFVVAVNSLLTFFVFNLFLHPFWRIGSNQETKQLNILVKFMTKREKNCYWFFDKNFISSLQHIFIPLFYFVFFFFFLPFNLDKLKEKIYTFVHPLIYLFIFFLISLFSKQAILKCEKNIKSCWLPYPNIQCPVHGNVLCEKSFDSHVYSHIIVFLRIVVLTLFFAIFFLFIFYLKTKLNKKIIKKG</sequence>
<feature type="transmembrane region" description="Helical" evidence="1">
    <location>
        <begin position="26"/>
        <end position="45"/>
    </location>
</feature>
<keyword evidence="1" id="KW-0812">Transmembrane</keyword>
<organism evidence="2 3">
    <name type="scientific">Columbia Basin potato purple top phytoplasma</name>
    <dbReference type="NCBI Taxonomy" id="307134"/>
    <lineage>
        <taxon>Bacteria</taxon>
        <taxon>Bacillati</taxon>
        <taxon>Mycoplasmatota</taxon>
        <taxon>Mollicutes</taxon>
        <taxon>Acholeplasmatales</taxon>
        <taxon>Acholeplasmataceae</taxon>
        <taxon>Candidatus Phytoplasma</taxon>
        <taxon>16SrVI (Clover proliferation group)</taxon>
    </lineage>
</organism>
<accession>A0ABT5L8W6</accession>
<keyword evidence="1" id="KW-0472">Membrane</keyword>
<comment type="caution">
    <text evidence="2">The sequence shown here is derived from an EMBL/GenBank/DDBJ whole genome shotgun (WGS) entry which is preliminary data.</text>
</comment>
<keyword evidence="3" id="KW-1185">Reference proteome</keyword>
<protein>
    <submittedName>
        <fullName evidence="2">Uncharacterized protein</fullName>
    </submittedName>
</protein>
<dbReference type="EMBL" id="JANHJP010000004">
    <property type="protein sequence ID" value="MDC9032045.1"/>
    <property type="molecule type" value="Genomic_DNA"/>
</dbReference>
<proteinExistence type="predicted"/>
<feature type="transmembrane region" description="Helical" evidence="1">
    <location>
        <begin position="152"/>
        <end position="170"/>
    </location>
</feature>
<evidence type="ECO:0000256" key="1">
    <source>
        <dbReference type="SAM" id="Phobius"/>
    </source>
</evidence>
<keyword evidence="1" id="KW-1133">Transmembrane helix</keyword>
<gene>
    <name evidence="2" type="ORF">M8044_000266</name>
</gene>
<feature type="transmembrane region" description="Helical" evidence="1">
    <location>
        <begin position="88"/>
        <end position="108"/>
    </location>
</feature>
<dbReference type="RefSeq" id="WP_273585262.1">
    <property type="nucleotide sequence ID" value="NZ_JANHJP010000004.1"/>
</dbReference>
<feature type="transmembrane region" description="Helical" evidence="1">
    <location>
        <begin position="177"/>
        <end position="196"/>
    </location>
</feature>
<evidence type="ECO:0000313" key="3">
    <source>
        <dbReference type="Proteomes" id="UP001221763"/>
    </source>
</evidence>
<feature type="transmembrane region" description="Helical" evidence="1">
    <location>
        <begin position="240"/>
        <end position="263"/>
    </location>
</feature>
<reference evidence="2 3" key="1">
    <citation type="journal article" date="2023" name="Plant">
        <title>Draft Genome Sequence Resource of CBPPT1, a 'Candidatus Phytoplasma trifolii'-Related Strain Associated with Potato Purple Top Disease in the Columbia Basin, U.S.A.</title>
        <authorList>
            <person name="Wei W."/>
            <person name="Shao J."/>
            <person name="Bottner-Parker K.D."/>
            <person name="Zhao Y."/>
        </authorList>
    </citation>
    <scope>NUCLEOTIDE SEQUENCE [LARGE SCALE GENOMIC DNA]</scope>
    <source>
        <strain evidence="2 3">CBPPT1</strain>
    </source>
</reference>
<evidence type="ECO:0000313" key="2">
    <source>
        <dbReference type="EMBL" id="MDC9032045.1"/>
    </source>
</evidence>
<dbReference type="Proteomes" id="UP001221763">
    <property type="component" value="Unassembled WGS sequence"/>
</dbReference>